<gene>
    <name evidence="7" type="primary">murI</name>
    <name evidence="8" type="ordered locus">Hneap_2265</name>
</gene>
<dbReference type="Proteomes" id="UP000009102">
    <property type="component" value="Chromosome"/>
</dbReference>
<dbReference type="PANTHER" id="PTHR21198:SF2">
    <property type="entry name" value="GLUTAMATE RACEMASE"/>
    <property type="match status" value="1"/>
</dbReference>
<name>D0KWV9_HALNC</name>
<evidence type="ECO:0000313" key="9">
    <source>
        <dbReference type="Proteomes" id="UP000009102"/>
    </source>
</evidence>
<dbReference type="FunFam" id="3.40.50.1860:FF:000001">
    <property type="entry name" value="Glutamate racemase"/>
    <property type="match status" value="1"/>
</dbReference>
<dbReference type="HAMAP" id="MF_00258">
    <property type="entry name" value="Glu_racemase"/>
    <property type="match status" value="1"/>
</dbReference>
<evidence type="ECO:0000256" key="5">
    <source>
        <dbReference type="ARBA" id="ARBA00023235"/>
    </source>
</evidence>
<organism evidence="8 9">
    <name type="scientific">Halothiobacillus neapolitanus (strain ATCC 23641 / DSM 15147 / CIP 104769 / NCIMB 8539 / c2)</name>
    <name type="common">Thiobacillus neapolitanus</name>
    <dbReference type="NCBI Taxonomy" id="555778"/>
    <lineage>
        <taxon>Bacteria</taxon>
        <taxon>Pseudomonadati</taxon>
        <taxon>Pseudomonadota</taxon>
        <taxon>Gammaproteobacteria</taxon>
        <taxon>Chromatiales</taxon>
        <taxon>Halothiobacillaceae</taxon>
        <taxon>Halothiobacillus</taxon>
    </lineage>
</organism>
<keyword evidence="9" id="KW-1185">Reference proteome</keyword>
<proteinExistence type="inferred from homology"/>
<reference evidence="8 9" key="1">
    <citation type="submission" date="2009-10" db="EMBL/GenBank/DDBJ databases">
        <title>Complete sequence of Halothiobacillus neapolitanus c2.</title>
        <authorList>
            <consortium name="US DOE Joint Genome Institute"/>
            <person name="Lucas S."/>
            <person name="Copeland A."/>
            <person name="Lapidus A."/>
            <person name="Glavina del Rio T."/>
            <person name="Tice H."/>
            <person name="Bruce D."/>
            <person name="Goodwin L."/>
            <person name="Pitluck S."/>
            <person name="Davenport K."/>
            <person name="Brettin T."/>
            <person name="Detter J.C."/>
            <person name="Han C."/>
            <person name="Tapia R."/>
            <person name="Larimer F."/>
            <person name="Land M."/>
            <person name="Hauser L."/>
            <person name="Kyrpides N."/>
            <person name="Mikhailova N."/>
            <person name="Kerfeld C."/>
            <person name="Cannon G."/>
            <person name="Heinhort S."/>
        </authorList>
    </citation>
    <scope>NUCLEOTIDE SEQUENCE [LARGE SCALE GENOMIC DNA]</scope>
    <source>
        <strain evidence="9">ATCC 23641 / c2</strain>
    </source>
</reference>
<dbReference type="HOGENOM" id="CLU_052344_1_0_6"/>
<dbReference type="KEGG" id="hna:Hneap_2265"/>
<protein>
    <recommendedName>
        <fullName evidence="2 7">Glutamate racemase</fullName>
        <ecNumber evidence="2 7">5.1.1.3</ecNumber>
    </recommendedName>
</protein>
<keyword evidence="5 7" id="KW-0413">Isomerase</keyword>
<dbReference type="SUPFAM" id="SSF53681">
    <property type="entry name" value="Aspartate/glutamate racemase"/>
    <property type="match status" value="2"/>
</dbReference>
<evidence type="ECO:0000313" key="8">
    <source>
        <dbReference type="EMBL" id="ACX97079.1"/>
    </source>
</evidence>
<evidence type="ECO:0000256" key="4">
    <source>
        <dbReference type="ARBA" id="ARBA00022984"/>
    </source>
</evidence>
<dbReference type="InterPro" id="IPR018187">
    <property type="entry name" value="Asp/Glu_racemase_AS_1"/>
</dbReference>
<dbReference type="NCBIfam" id="TIGR00067">
    <property type="entry name" value="glut_race"/>
    <property type="match status" value="1"/>
</dbReference>
<dbReference type="RefSeq" id="WP_012825110.1">
    <property type="nucleotide sequence ID" value="NC_013422.1"/>
</dbReference>
<evidence type="ECO:0000256" key="6">
    <source>
        <dbReference type="ARBA" id="ARBA00023316"/>
    </source>
</evidence>
<feature type="binding site" evidence="7">
    <location>
        <begin position="21"/>
        <end position="22"/>
    </location>
    <ligand>
        <name>substrate</name>
    </ligand>
</feature>
<keyword evidence="6 7" id="KW-0961">Cell wall biogenesis/degradation</keyword>
<dbReference type="InterPro" id="IPR004391">
    <property type="entry name" value="Glu_race"/>
</dbReference>
<dbReference type="Gene3D" id="3.40.50.1860">
    <property type="match status" value="2"/>
</dbReference>
<dbReference type="STRING" id="555778.Hneap_2265"/>
<dbReference type="PANTHER" id="PTHR21198">
    <property type="entry name" value="GLUTAMATE RACEMASE"/>
    <property type="match status" value="1"/>
</dbReference>
<accession>D0KWV9</accession>
<keyword evidence="4 7" id="KW-0573">Peptidoglycan synthesis</keyword>
<evidence type="ECO:0000256" key="1">
    <source>
        <dbReference type="ARBA" id="ARBA00001602"/>
    </source>
</evidence>
<dbReference type="GO" id="GO:0008360">
    <property type="term" value="P:regulation of cell shape"/>
    <property type="evidence" value="ECO:0007669"/>
    <property type="project" value="UniProtKB-KW"/>
</dbReference>
<dbReference type="GO" id="GO:0008881">
    <property type="term" value="F:glutamate racemase activity"/>
    <property type="evidence" value="ECO:0007669"/>
    <property type="project" value="UniProtKB-UniRule"/>
</dbReference>
<comment type="function">
    <text evidence="7">Provides the (R)-glutamate required for cell wall biosynthesis.</text>
</comment>
<dbReference type="EMBL" id="CP001801">
    <property type="protein sequence ID" value="ACX97079.1"/>
    <property type="molecule type" value="Genomic_DNA"/>
</dbReference>
<comment type="similarity">
    <text evidence="7">Belongs to the aspartate/glutamate racemases family.</text>
</comment>
<feature type="binding site" evidence="7">
    <location>
        <begin position="53"/>
        <end position="54"/>
    </location>
    <ligand>
        <name>substrate</name>
    </ligand>
</feature>
<dbReference type="InterPro" id="IPR001920">
    <property type="entry name" value="Asp/Glu_race"/>
</dbReference>
<evidence type="ECO:0000256" key="2">
    <source>
        <dbReference type="ARBA" id="ARBA00013090"/>
    </source>
</evidence>
<dbReference type="GO" id="GO:0009252">
    <property type="term" value="P:peptidoglycan biosynthetic process"/>
    <property type="evidence" value="ECO:0007669"/>
    <property type="project" value="UniProtKB-UniRule"/>
</dbReference>
<feature type="active site" description="Proton donor/acceptor" evidence="7">
    <location>
        <position position="84"/>
    </location>
</feature>
<dbReference type="UniPathway" id="UPA00219"/>
<dbReference type="AlphaFoldDB" id="D0KWV9"/>
<dbReference type="InterPro" id="IPR015942">
    <property type="entry name" value="Asp/Glu/hydantoin_racemase"/>
</dbReference>
<sequence>MKTTNLTSSILSPSAPIGIFDSGVGGLSVYQAVRHALPAEDIIYIADSGHAPYGDRSSDFITERAVAMTGFLVAAGAKAVVVACNTATVIAVAQLRRQFSIPIIALEPAIKPAIEHSRSGTIGVLATRKTIESPAVERLCRIHGANTRVLLQPCPGFVEQVERGEMEHPKTYELIRRYVEPLLASGADTLVLGCTHYVYLAQQIRAIVGPDVTILDSSAAVARQVGRRIGSSSVAASDGRITEDQFFTTAASTDHARTVMSTLLGRAVDVRSAQSTSTAWSCTHAAVP</sequence>
<dbReference type="Pfam" id="PF01177">
    <property type="entry name" value="Asp_Glu_race"/>
    <property type="match status" value="1"/>
</dbReference>
<dbReference type="eggNOG" id="COG0796">
    <property type="taxonomic scope" value="Bacteria"/>
</dbReference>
<dbReference type="EC" id="5.1.1.3" evidence="2 7"/>
<dbReference type="PROSITE" id="PS00923">
    <property type="entry name" value="ASP_GLU_RACEMASE_1"/>
    <property type="match status" value="1"/>
</dbReference>
<dbReference type="GO" id="GO:0071555">
    <property type="term" value="P:cell wall organization"/>
    <property type="evidence" value="ECO:0007669"/>
    <property type="project" value="UniProtKB-KW"/>
</dbReference>
<comment type="pathway">
    <text evidence="7">Cell wall biogenesis; peptidoglycan biosynthesis.</text>
</comment>
<keyword evidence="3 7" id="KW-0133">Cell shape</keyword>
<evidence type="ECO:0000256" key="7">
    <source>
        <dbReference type="HAMAP-Rule" id="MF_00258"/>
    </source>
</evidence>
<feature type="binding site" evidence="7">
    <location>
        <begin position="195"/>
        <end position="196"/>
    </location>
    <ligand>
        <name>substrate</name>
    </ligand>
</feature>
<feature type="binding site" evidence="7">
    <location>
        <begin position="85"/>
        <end position="86"/>
    </location>
    <ligand>
        <name>substrate</name>
    </ligand>
</feature>
<evidence type="ECO:0000256" key="3">
    <source>
        <dbReference type="ARBA" id="ARBA00022960"/>
    </source>
</evidence>
<feature type="active site" description="Proton donor/acceptor" evidence="7">
    <location>
        <position position="194"/>
    </location>
</feature>
<comment type="catalytic activity">
    <reaction evidence="1 7">
        <text>L-glutamate = D-glutamate</text>
        <dbReference type="Rhea" id="RHEA:12813"/>
        <dbReference type="ChEBI" id="CHEBI:29985"/>
        <dbReference type="ChEBI" id="CHEBI:29986"/>
        <dbReference type="EC" id="5.1.1.3"/>
    </reaction>
</comment>